<evidence type="ECO:0000313" key="2">
    <source>
        <dbReference type="EMBL" id="KAJ4388777.1"/>
    </source>
</evidence>
<sequence length="329" mass="35994">MGGEKPQDETHVITTTITAPESSSNMQETAPHPPTEAAGGGHDHHNSTTETLSRRRRTAIPALGKTTVFASRHDPRFCYGLYVPPDFFASTSNTAPELIVVVHDSGRGFLEYRDALAEFGRWNNCIILAPLFPANVLGDDNRDGYKYILEGSIRYDLTLLAIVDEVRTIYHLPSPRFALFGFSGGGHFTHRFFLLHPDRLWAVSIGAPGSTRNGTGGSARGISQARFGGTGAGGVDVGAMARVPVQMVVGKADLETWEITHHKGDRYWMPGANDAGKTRPERLMSLRRSFEDAGVEVRFDMVSGMAHDGLRALETAKDFIAEVLRTKRS</sequence>
<feature type="region of interest" description="Disordered" evidence="1">
    <location>
        <begin position="1"/>
        <end position="54"/>
    </location>
</feature>
<protein>
    <submittedName>
        <fullName evidence="2">Uncharacterized protein</fullName>
    </submittedName>
</protein>
<evidence type="ECO:0000256" key="1">
    <source>
        <dbReference type="SAM" id="MobiDB-lite"/>
    </source>
</evidence>
<dbReference type="AlphaFoldDB" id="A0A9W9CVI1"/>
<feature type="compositionally biased region" description="Basic and acidic residues" evidence="1">
    <location>
        <begin position="1"/>
        <end position="11"/>
    </location>
</feature>
<comment type="caution">
    <text evidence="2">The sequence shown here is derived from an EMBL/GenBank/DDBJ whole genome shotgun (WGS) entry which is preliminary data.</text>
</comment>
<organism evidence="2 3">
    <name type="scientific">Gnomoniopsis smithogilvyi</name>
    <dbReference type="NCBI Taxonomy" id="1191159"/>
    <lineage>
        <taxon>Eukaryota</taxon>
        <taxon>Fungi</taxon>
        <taxon>Dikarya</taxon>
        <taxon>Ascomycota</taxon>
        <taxon>Pezizomycotina</taxon>
        <taxon>Sordariomycetes</taxon>
        <taxon>Sordariomycetidae</taxon>
        <taxon>Diaporthales</taxon>
        <taxon>Gnomoniaceae</taxon>
        <taxon>Gnomoniopsis</taxon>
    </lineage>
</organism>
<name>A0A9W9CVI1_9PEZI</name>
<keyword evidence="3" id="KW-1185">Reference proteome</keyword>
<dbReference type="Gene3D" id="3.40.50.1820">
    <property type="entry name" value="alpha/beta hydrolase"/>
    <property type="match status" value="1"/>
</dbReference>
<feature type="compositionally biased region" description="Polar residues" evidence="1">
    <location>
        <begin position="12"/>
        <end position="28"/>
    </location>
</feature>
<dbReference type="EMBL" id="JAPEVB010000004">
    <property type="protein sequence ID" value="KAJ4388777.1"/>
    <property type="molecule type" value="Genomic_DNA"/>
</dbReference>
<dbReference type="InterPro" id="IPR029058">
    <property type="entry name" value="AB_hydrolase_fold"/>
</dbReference>
<proteinExistence type="predicted"/>
<reference evidence="2" key="1">
    <citation type="submission" date="2022-10" db="EMBL/GenBank/DDBJ databases">
        <title>Tapping the CABI collections for fungal endophytes: first genome assemblies for Collariella, Neodidymelliopsis, Ascochyta clinopodiicola, Didymella pomorum, Didymosphaeria variabile, Neocosmospora piperis and Neocucurbitaria cava.</title>
        <authorList>
            <person name="Hill R."/>
        </authorList>
    </citation>
    <scope>NUCLEOTIDE SEQUENCE</scope>
    <source>
        <strain evidence="2">IMI 355082</strain>
    </source>
</reference>
<accession>A0A9W9CVI1</accession>
<dbReference type="Proteomes" id="UP001140453">
    <property type="component" value="Unassembled WGS sequence"/>
</dbReference>
<gene>
    <name evidence="2" type="ORF">N0V93_006237</name>
</gene>
<evidence type="ECO:0000313" key="3">
    <source>
        <dbReference type="Proteomes" id="UP001140453"/>
    </source>
</evidence>
<dbReference type="SUPFAM" id="SSF53474">
    <property type="entry name" value="alpha/beta-Hydrolases"/>
    <property type="match status" value="1"/>
</dbReference>
<dbReference type="OrthoDB" id="2334691at2759"/>